<organism evidence="2 3">
    <name type="scientific">Cellvibrio mixtus</name>
    <dbReference type="NCBI Taxonomy" id="39650"/>
    <lineage>
        <taxon>Bacteria</taxon>
        <taxon>Pseudomonadati</taxon>
        <taxon>Pseudomonadota</taxon>
        <taxon>Gammaproteobacteria</taxon>
        <taxon>Cellvibrionales</taxon>
        <taxon>Cellvibrionaceae</taxon>
        <taxon>Cellvibrio</taxon>
    </lineage>
</organism>
<dbReference type="Proteomes" id="UP000216101">
    <property type="component" value="Unassembled WGS sequence"/>
</dbReference>
<evidence type="ECO:0000313" key="3">
    <source>
        <dbReference type="Proteomes" id="UP000216101"/>
    </source>
</evidence>
<comment type="caution">
    <text evidence="2">The sequence shown here is derived from an EMBL/GenBank/DDBJ whole genome shotgun (WGS) entry which is preliminary data.</text>
</comment>
<dbReference type="EMBL" id="NHNI01000001">
    <property type="protein sequence ID" value="OZY87391.1"/>
    <property type="molecule type" value="Genomic_DNA"/>
</dbReference>
<dbReference type="InterPro" id="IPR010982">
    <property type="entry name" value="Lambda_DNA-bd_dom_sf"/>
</dbReference>
<dbReference type="Pfam" id="PF01381">
    <property type="entry name" value="HTH_3"/>
    <property type="match status" value="1"/>
</dbReference>
<sequence>MTPPMAKPAVTALDRQIGQRLKKLRMQADVSAGALAESIGSTQQQISRYENGENKLSASQLYLLSQCLGVPISWFFLDCESEHPIPLLVKEPASHYLRHVIEEEIHSLQNFWPRLTQSQRTAMLKLLDSFLE</sequence>
<proteinExistence type="predicted"/>
<evidence type="ECO:0000313" key="2">
    <source>
        <dbReference type="EMBL" id="OZY87391.1"/>
    </source>
</evidence>
<dbReference type="Gene3D" id="1.10.260.40">
    <property type="entry name" value="lambda repressor-like DNA-binding domains"/>
    <property type="match status" value="1"/>
</dbReference>
<evidence type="ECO:0000259" key="1">
    <source>
        <dbReference type="PROSITE" id="PS50943"/>
    </source>
</evidence>
<gene>
    <name evidence="2" type="ORF">CBP51_10540</name>
</gene>
<reference evidence="3" key="1">
    <citation type="submission" date="2017-05" db="EMBL/GenBank/DDBJ databases">
        <authorList>
            <person name="Barney B.M."/>
        </authorList>
    </citation>
    <scope>NUCLEOTIDE SEQUENCE [LARGE SCALE GENOMIC DNA]</scope>
    <source>
        <strain evidence="3">PSBB022</strain>
    </source>
</reference>
<feature type="domain" description="HTH cro/C1-type" evidence="1">
    <location>
        <begin position="21"/>
        <end position="75"/>
    </location>
</feature>
<dbReference type="InterPro" id="IPR001387">
    <property type="entry name" value="Cro/C1-type_HTH"/>
</dbReference>
<dbReference type="GO" id="GO:0003677">
    <property type="term" value="F:DNA binding"/>
    <property type="evidence" value="ECO:0007669"/>
    <property type="project" value="InterPro"/>
</dbReference>
<keyword evidence="3" id="KW-1185">Reference proteome</keyword>
<accession>A0A266QDG4</accession>
<name>A0A266QDG4_9GAMM</name>
<dbReference type="SMART" id="SM00530">
    <property type="entry name" value="HTH_XRE"/>
    <property type="match status" value="1"/>
</dbReference>
<dbReference type="SUPFAM" id="SSF47413">
    <property type="entry name" value="lambda repressor-like DNA-binding domains"/>
    <property type="match status" value="1"/>
</dbReference>
<dbReference type="AlphaFoldDB" id="A0A266QDG4"/>
<dbReference type="PROSITE" id="PS50943">
    <property type="entry name" value="HTH_CROC1"/>
    <property type="match status" value="1"/>
</dbReference>
<protein>
    <recommendedName>
        <fullName evidence="1">HTH cro/C1-type domain-containing protein</fullName>
    </recommendedName>
</protein>
<dbReference type="CDD" id="cd00093">
    <property type="entry name" value="HTH_XRE"/>
    <property type="match status" value="1"/>
</dbReference>